<protein>
    <submittedName>
        <fullName evidence="9">Ligand-binding protein SH3</fullName>
    </submittedName>
</protein>
<dbReference type="GO" id="GO:0022857">
    <property type="term" value="F:transmembrane transporter activity"/>
    <property type="evidence" value="ECO:0007669"/>
    <property type="project" value="InterPro"/>
</dbReference>
<dbReference type="PANTHER" id="PTHR30561">
    <property type="entry name" value="SMR FAMILY PROTON-DEPENDENT DRUG EFFLUX TRANSPORTER SUGE"/>
    <property type="match status" value="1"/>
</dbReference>
<dbReference type="Proteomes" id="UP000029839">
    <property type="component" value="Unassembled WGS sequence"/>
</dbReference>
<reference evidence="9 10" key="2">
    <citation type="journal article" date="2015" name="Stand. Genomic Sci.">
        <title>Draft genome sequence of Cellulomonas carbonis T26(T) and comparative analysis of six Cellulomonas genomes.</title>
        <authorList>
            <person name="Zhuang W."/>
            <person name="Zhang S."/>
            <person name="Xia X."/>
            <person name="Wang G."/>
        </authorList>
    </citation>
    <scope>NUCLEOTIDE SEQUENCE [LARGE SCALE GENOMIC DNA]</scope>
    <source>
        <strain evidence="9 10">T26</strain>
    </source>
</reference>
<evidence type="ECO:0000256" key="2">
    <source>
        <dbReference type="ARBA" id="ARBA00022448"/>
    </source>
</evidence>
<organism evidence="9 10">
    <name type="scientific">Cellulomonas carbonis T26</name>
    <dbReference type="NCBI Taxonomy" id="947969"/>
    <lineage>
        <taxon>Bacteria</taxon>
        <taxon>Bacillati</taxon>
        <taxon>Actinomycetota</taxon>
        <taxon>Actinomycetes</taxon>
        <taxon>Micrococcales</taxon>
        <taxon>Cellulomonadaceae</taxon>
        <taxon>Cellulomonas</taxon>
    </lineage>
</organism>
<gene>
    <name evidence="9" type="ORF">N868_02960</name>
</gene>
<feature type="transmembrane region" description="Helical" evidence="8">
    <location>
        <begin position="57"/>
        <end position="76"/>
    </location>
</feature>
<evidence type="ECO:0000256" key="4">
    <source>
        <dbReference type="ARBA" id="ARBA00022692"/>
    </source>
</evidence>
<sequence length="104" mass="10582">MSWIVLVLSGVLEAVWATALSRSEGFTRLGPSVVFGVALAASMGGLAYAMRELPVGTAYAVWVAIGAVGTVLWAGMTGAEPLSVVKVLLLAGIVGCVVGLKLVH</sequence>
<evidence type="ECO:0000256" key="5">
    <source>
        <dbReference type="ARBA" id="ARBA00022989"/>
    </source>
</evidence>
<evidence type="ECO:0000256" key="3">
    <source>
        <dbReference type="ARBA" id="ARBA00022475"/>
    </source>
</evidence>
<dbReference type="InterPro" id="IPR037185">
    <property type="entry name" value="EmrE-like"/>
</dbReference>
<dbReference type="OrthoDB" id="21828at2"/>
<evidence type="ECO:0000256" key="8">
    <source>
        <dbReference type="SAM" id="Phobius"/>
    </source>
</evidence>
<comment type="similarity">
    <text evidence="7">Belongs to the drug/metabolite transporter (DMT) superfamily. Small multidrug resistance (SMR) (TC 2.A.7.1) family.</text>
</comment>
<dbReference type="InterPro" id="IPR045324">
    <property type="entry name" value="Small_multidrug_res"/>
</dbReference>
<dbReference type="RefSeq" id="WP_043608935.1">
    <property type="nucleotide sequence ID" value="NZ_AXCY01000105.1"/>
</dbReference>
<keyword evidence="6 8" id="KW-0472">Membrane</keyword>
<dbReference type="Gene3D" id="1.10.3730.20">
    <property type="match status" value="1"/>
</dbReference>
<evidence type="ECO:0000256" key="7">
    <source>
        <dbReference type="RuleBase" id="RU003942"/>
    </source>
</evidence>
<dbReference type="SUPFAM" id="SSF103481">
    <property type="entry name" value="Multidrug resistance efflux transporter EmrE"/>
    <property type="match status" value="1"/>
</dbReference>
<dbReference type="InterPro" id="IPR000390">
    <property type="entry name" value="Small_drug/metabolite_transptr"/>
</dbReference>
<feature type="transmembrane region" description="Helical" evidence="8">
    <location>
        <begin position="33"/>
        <end position="50"/>
    </location>
</feature>
<dbReference type="EMBL" id="AXCY01000105">
    <property type="protein sequence ID" value="KGM09312.1"/>
    <property type="molecule type" value="Genomic_DNA"/>
</dbReference>
<dbReference type="Pfam" id="PF00893">
    <property type="entry name" value="Multi_Drug_Res"/>
    <property type="match status" value="1"/>
</dbReference>
<evidence type="ECO:0000256" key="1">
    <source>
        <dbReference type="ARBA" id="ARBA00004651"/>
    </source>
</evidence>
<evidence type="ECO:0000313" key="9">
    <source>
        <dbReference type="EMBL" id="KGM09312.1"/>
    </source>
</evidence>
<keyword evidence="3" id="KW-1003">Cell membrane</keyword>
<reference evidence="9 10" key="1">
    <citation type="submission" date="2013-08" db="EMBL/GenBank/DDBJ databases">
        <title>Genome sequencing of Cellulomonas carbonis T26.</title>
        <authorList>
            <person name="Chen F."/>
            <person name="Li Y."/>
            <person name="Wang G."/>
        </authorList>
    </citation>
    <scope>NUCLEOTIDE SEQUENCE [LARGE SCALE GENOMIC DNA]</scope>
    <source>
        <strain evidence="9 10">T26</strain>
    </source>
</reference>
<dbReference type="AlphaFoldDB" id="A0A0A0BNS6"/>
<dbReference type="GO" id="GO:0005886">
    <property type="term" value="C:plasma membrane"/>
    <property type="evidence" value="ECO:0007669"/>
    <property type="project" value="UniProtKB-SubCell"/>
</dbReference>
<accession>A0A0A0BNS6</accession>
<feature type="transmembrane region" description="Helical" evidence="8">
    <location>
        <begin position="82"/>
        <end position="103"/>
    </location>
</feature>
<name>A0A0A0BNS6_9CELL</name>
<keyword evidence="4 7" id="KW-0812">Transmembrane</keyword>
<evidence type="ECO:0000256" key="6">
    <source>
        <dbReference type="ARBA" id="ARBA00023136"/>
    </source>
</evidence>
<evidence type="ECO:0000313" key="10">
    <source>
        <dbReference type="Proteomes" id="UP000029839"/>
    </source>
</evidence>
<proteinExistence type="inferred from homology"/>
<dbReference type="PANTHER" id="PTHR30561:SF0">
    <property type="entry name" value="GUANIDINIUM EXPORTER"/>
    <property type="match status" value="1"/>
</dbReference>
<keyword evidence="10" id="KW-1185">Reference proteome</keyword>
<keyword evidence="2" id="KW-0813">Transport</keyword>
<keyword evidence="5 8" id="KW-1133">Transmembrane helix</keyword>
<comment type="caution">
    <text evidence="9">The sequence shown here is derived from an EMBL/GenBank/DDBJ whole genome shotgun (WGS) entry which is preliminary data.</text>
</comment>
<comment type="subcellular location">
    <subcellularLocation>
        <location evidence="1 7">Cell membrane</location>
        <topology evidence="1 7">Multi-pass membrane protein</topology>
    </subcellularLocation>
</comment>